<keyword evidence="3" id="KW-0614">Plasmid</keyword>
<proteinExistence type="predicted"/>
<dbReference type="Proteomes" id="UP000291995">
    <property type="component" value="Plasmid pYekat-76-lp13"/>
</dbReference>
<accession>A0AAQ3CN88</accession>
<dbReference type="InterPro" id="IPR003459">
    <property type="entry name" value="Borrelia_plasmid_OrfA"/>
</dbReference>
<reference evidence="3" key="2">
    <citation type="submission" date="2022-12" db="EMBL/GenBank/DDBJ databases">
        <title>B. miyamotoi WGS.</title>
        <authorList>
            <person name="Kuleshov K.V."/>
            <person name="Hoornstra D."/>
            <person name="Hovius J.W."/>
            <person name="Platonov A.E."/>
            <person name="Telford S.R. III."/>
        </authorList>
    </citation>
    <scope>NUCLEOTIDE SEQUENCE</scope>
    <source>
        <strain evidence="3">Yekat-76</strain>
        <plasmid evidence="3">pYekat-76-lp13</plasmid>
    </source>
</reference>
<dbReference type="AlphaFoldDB" id="A0AAQ3CN88"/>
<evidence type="ECO:0000313" key="2">
    <source>
        <dbReference type="EMBL" id="ATQ16710.1"/>
    </source>
</evidence>
<dbReference type="Pfam" id="PF02414">
    <property type="entry name" value="Borrelia_orfA"/>
    <property type="match status" value="1"/>
</dbReference>
<sequence length="509" mass="60944">MNSVAKKEKIFKSNGIKSQIKSILKTLIELNKDKTSPKIKYILVSQVKSQIAKMLKRYKRLLKIYWAINTKNKNYKQSNGVEEYSASDIYNMVSKLLENDGYKKVCKRTIERDMKLLNEMGLLQSKIRRLGKQKGSISHYRQNMELTHIHKDIILEYLKHLLKENLKDIKIIDDFNKELEDETLNDTNIEKFEIPYNLIKHNKITLMSHVKKSHVINKTNISYKNKENSKEMLSKKTVSNKQKTRQCKFKRQDVETRLISTHKISRNYIKQIKEHSNNNATYINALINLETAIIEYISEYNIEDILEHFIKQFSNKYKGKVWMMMRRKDGIISDYELIWERRFRIWYSNKYKCNYVPKKAYSNNMQVESKALNYKAKEKPKYLNLQKIEKIDKKIREKRKFGLNQREEYLKKLFECEVREREKRLKKAKQEQDSLKEQIKEDMIVILKKNKIDNFETNIDNNIKDHLIPDGLYRELLYIRLKNNYEGFKTTKGMSLTTLKSIIPNKSKT</sequence>
<geneLocation type="plasmid" evidence="3 5">
    <name>pYekat-76-lp13</name>
</geneLocation>
<dbReference type="Proteomes" id="UP000230633">
    <property type="component" value="Plasmid pYekat-1-lp13"/>
</dbReference>
<reference evidence="2" key="3">
    <citation type="submission" date="2022-12" db="EMBL/GenBank/DDBJ databases">
        <title>Whole genome sequencing of Borrelia miyamotoi strains isolated at the Russian territory.</title>
        <authorList>
            <person name="Kuleshov K.V."/>
            <person name="Platonov A.E."/>
            <person name="Goptar I.A."/>
            <person name="Shipulin G.A."/>
            <person name="Markelov M.L."/>
            <person name="Koetsveld J."/>
            <person name="Kolyasnikova N.M."/>
            <person name="Sarksyan D.S."/>
            <person name="Toporkova M.G."/>
            <person name="Hovius J.W."/>
        </authorList>
    </citation>
    <scope>NUCLEOTIDE SEQUENCE</scope>
    <source>
        <strain evidence="2">Yekat-1</strain>
        <plasmid evidence="2">pYekat-1-lp13</plasmid>
    </source>
</reference>
<organism evidence="3 5">
    <name type="scientific">Borrelia miyamotoi</name>
    <dbReference type="NCBI Taxonomy" id="47466"/>
    <lineage>
        <taxon>Bacteria</taxon>
        <taxon>Pseudomonadati</taxon>
        <taxon>Spirochaetota</taxon>
        <taxon>Spirochaetia</taxon>
        <taxon>Spirochaetales</taxon>
        <taxon>Borreliaceae</taxon>
        <taxon>Borrelia</taxon>
    </lineage>
</organism>
<geneLocation type="plasmid" evidence="2 4">
    <name>pYekat-1-lp13</name>
</geneLocation>
<feature type="coiled-coil region" evidence="1">
    <location>
        <begin position="411"/>
        <end position="445"/>
    </location>
</feature>
<evidence type="ECO:0000313" key="3">
    <source>
        <dbReference type="EMBL" id="WEG86486.1"/>
    </source>
</evidence>
<protein>
    <submittedName>
        <fullName evidence="3">Plasmid maintenance protein</fullName>
    </submittedName>
</protein>
<gene>
    <name evidence="2" type="ORF">CNO13_06070</name>
    <name evidence="3" type="ORF">EZU67_006045</name>
</gene>
<reference evidence="4" key="1">
    <citation type="submission" date="2017-10" db="EMBL/GenBank/DDBJ databases">
        <title>Whole genome sequencing of Borrelia miyamotoi strains isolated at the Russian territory.</title>
        <authorList>
            <person name="Kuleshov K.V."/>
            <person name="Platonov A.E."/>
            <person name="Goptar I.A."/>
            <person name="Shipulin G.A."/>
            <person name="Markelov M.L."/>
            <person name="Koetsveld J."/>
            <person name="Kolyasnikova N.M."/>
            <person name="Sarksyan D.S."/>
            <person name="Toporkova M.G."/>
            <person name="Hovius J.W."/>
        </authorList>
    </citation>
    <scope>NUCLEOTIDE SEQUENCE [LARGE SCALE GENOMIC DNA]</scope>
    <source>
        <strain evidence="4">Yekat-1</strain>
        <plasmid evidence="4">pYekat-1-lp13</plasmid>
    </source>
</reference>
<evidence type="ECO:0000313" key="4">
    <source>
        <dbReference type="Proteomes" id="UP000230633"/>
    </source>
</evidence>
<name>A0AAQ3CN88_9SPIR</name>
<evidence type="ECO:0000313" key="5">
    <source>
        <dbReference type="Proteomes" id="UP000291995"/>
    </source>
</evidence>
<keyword evidence="4" id="KW-1185">Reference proteome</keyword>
<evidence type="ECO:0000256" key="1">
    <source>
        <dbReference type="SAM" id="Coils"/>
    </source>
</evidence>
<dbReference type="RefSeq" id="WP_025444495.1">
    <property type="nucleotide sequence ID" value="NZ_CP024220.2"/>
</dbReference>
<keyword evidence="1" id="KW-0175">Coiled coil</keyword>
<dbReference type="EMBL" id="CP024343">
    <property type="protein sequence ID" value="ATQ16710.1"/>
    <property type="molecule type" value="Genomic_DNA"/>
</dbReference>
<dbReference type="EMBL" id="CP117151">
    <property type="protein sequence ID" value="WEG86486.1"/>
    <property type="molecule type" value="Genomic_DNA"/>
</dbReference>